<accession>A0AAQ3LAY9</accession>
<dbReference type="Gene3D" id="1.10.472.150">
    <property type="entry name" value="Glucose-regulated metallo-peptidase M90, N-terminal domain"/>
    <property type="match status" value="1"/>
</dbReference>
<dbReference type="SUPFAM" id="SSF55486">
    <property type="entry name" value="Metalloproteases ('zincins'), catalytic domain"/>
    <property type="match status" value="1"/>
</dbReference>
<protein>
    <submittedName>
        <fullName evidence="1">Zinc-dependent peptidase</fullName>
    </submittedName>
</protein>
<dbReference type="InterPro" id="IPR042252">
    <property type="entry name" value="MtfA_N"/>
</dbReference>
<dbReference type="Proteomes" id="UP001304300">
    <property type="component" value="Chromosome"/>
</dbReference>
<dbReference type="PANTHER" id="PTHR30164:SF2">
    <property type="entry name" value="PROTEIN MTFA"/>
    <property type="match status" value="1"/>
</dbReference>
<reference evidence="1 2" key="1">
    <citation type="submission" date="2023-10" db="EMBL/GenBank/DDBJ databases">
        <title>Rubellicoccus peritrichatus gen. nov., sp. nov., isolated from an algae of coral reef tank.</title>
        <authorList>
            <person name="Luo J."/>
        </authorList>
    </citation>
    <scope>NUCLEOTIDE SEQUENCE [LARGE SCALE GENOMIC DNA]</scope>
    <source>
        <strain evidence="1 2">CR14</strain>
    </source>
</reference>
<dbReference type="KEGG" id="puo:RZN69_18340"/>
<evidence type="ECO:0000313" key="1">
    <source>
        <dbReference type="EMBL" id="WOO40585.1"/>
    </source>
</evidence>
<dbReference type="EMBL" id="CP136920">
    <property type="protein sequence ID" value="WOO40585.1"/>
    <property type="molecule type" value="Genomic_DNA"/>
</dbReference>
<dbReference type="GO" id="GO:0004177">
    <property type="term" value="F:aminopeptidase activity"/>
    <property type="evidence" value="ECO:0007669"/>
    <property type="project" value="TreeGrafter"/>
</dbReference>
<name>A0AAQ3LAY9_9BACT</name>
<dbReference type="InterPro" id="IPR024079">
    <property type="entry name" value="MetalloPept_cat_dom_sf"/>
</dbReference>
<sequence length="261" mass="29916">MSVWEQIKALFVSEEPVDAVFKEAWLEHLNHNLPIYKRLPDELKICLRQKIARFIATTYFEACGGLELTDEIILTIAGQACLLIVNHPGEPYPNLKTVIVYPAAFKSVQRQVDALGIVTEREIARTGESWSNGTVVLAWDSVAHGARNIFDGNNVTLHEFAHQLDQENARSDGVPILHTPEAYRTWANVLSDDFERLVDRAERGKKSVMDHYGATNMAEFFSVATESFFEKPRQMYKKHPELYQELSTYYRLDPRVWFLPS</sequence>
<dbReference type="GO" id="GO:0008237">
    <property type="term" value="F:metallopeptidase activity"/>
    <property type="evidence" value="ECO:0007669"/>
    <property type="project" value="InterPro"/>
</dbReference>
<organism evidence="1 2">
    <name type="scientific">Rubellicoccus peritrichatus</name>
    <dbReference type="NCBI Taxonomy" id="3080537"/>
    <lineage>
        <taxon>Bacteria</taxon>
        <taxon>Pseudomonadati</taxon>
        <taxon>Verrucomicrobiota</taxon>
        <taxon>Opitutia</taxon>
        <taxon>Puniceicoccales</taxon>
        <taxon>Cerasicoccaceae</taxon>
        <taxon>Rubellicoccus</taxon>
    </lineage>
</organism>
<dbReference type="CDD" id="cd20169">
    <property type="entry name" value="Peptidase_M90_mtfA"/>
    <property type="match status" value="1"/>
</dbReference>
<proteinExistence type="predicted"/>
<keyword evidence="2" id="KW-1185">Reference proteome</keyword>
<dbReference type="AlphaFoldDB" id="A0AAQ3LAY9"/>
<evidence type="ECO:0000313" key="2">
    <source>
        <dbReference type="Proteomes" id="UP001304300"/>
    </source>
</evidence>
<gene>
    <name evidence="1" type="ORF">RZN69_18340</name>
</gene>
<dbReference type="GO" id="GO:0005829">
    <property type="term" value="C:cytosol"/>
    <property type="evidence" value="ECO:0007669"/>
    <property type="project" value="TreeGrafter"/>
</dbReference>
<dbReference type="InterPro" id="IPR010384">
    <property type="entry name" value="MtfA_fam"/>
</dbReference>
<dbReference type="PANTHER" id="PTHR30164">
    <property type="entry name" value="MTFA PEPTIDASE"/>
    <property type="match status" value="1"/>
</dbReference>
<dbReference type="Gene3D" id="3.40.390.10">
    <property type="entry name" value="Collagenase (Catalytic Domain)"/>
    <property type="match status" value="1"/>
</dbReference>
<dbReference type="RefSeq" id="WP_317832694.1">
    <property type="nucleotide sequence ID" value="NZ_CP136920.1"/>
</dbReference>
<dbReference type="Pfam" id="PF06167">
    <property type="entry name" value="Peptidase_M90"/>
    <property type="match status" value="1"/>
</dbReference>